<feature type="compositionally biased region" description="Polar residues" evidence="1">
    <location>
        <begin position="382"/>
        <end position="392"/>
    </location>
</feature>
<organism evidence="3 4">
    <name type="scientific">Chionoecetes opilio</name>
    <name type="common">Atlantic snow crab</name>
    <name type="synonym">Cancer opilio</name>
    <dbReference type="NCBI Taxonomy" id="41210"/>
    <lineage>
        <taxon>Eukaryota</taxon>
        <taxon>Metazoa</taxon>
        <taxon>Ecdysozoa</taxon>
        <taxon>Arthropoda</taxon>
        <taxon>Crustacea</taxon>
        <taxon>Multicrustacea</taxon>
        <taxon>Malacostraca</taxon>
        <taxon>Eumalacostraca</taxon>
        <taxon>Eucarida</taxon>
        <taxon>Decapoda</taxon>
        <taxon>Pleocyemata</taxon>
        <taxon>Brachyura</taxon>
        <taxon>Eubrachyura</taxon>
        <taxon>Majoidea</taxon>
        <taxon>Majidae</taxon>
        <taxon>Chionoecetes</taxon>
    </lineage>
</organism>
<evidence type="ECO:0000313" key="4">
    <source>
        <dbReference type="Proteomes" id="UP000770661"/>
    </source>
</evidence>
<name>A0A8J5CLF5_CHIOP</name>
<accession>A0A8J5CLF5</accession>
<dbReference type="EMBL" id="JACEEZ010006411">
    <property type="protein sequence ID" value="KAG0724803.1"/>
    <property type="molecule type" value="Genomic_DNA"/>
</dbReference>
<evidence type="ECO:0000256" key="1">
    <source>
        <dbReference type="SAM" id="MobiDB-lite"/>
    </source>
</evidence>
<dbReference type="PANTHER" id="PTHR16161:SF0">
    <property type="entry name" value="TRANSCRIPTIONAL PROTEIN SWT1"/>
    <property type="match status" value="1"/>
</dbReference>
<dbReference type="Gene3D" id="3.40.50.1010">
    <property type="entry name" value="5'-nuclease"/>
    <property type="match status" value="1"/>
</dbReference>
<dbReference type="AlphaFoldDB" id="A0A8J5CLF5"/>
<sequence length="549" mass="60845">MEIDEEELKTEIANFRGSSSYCLTVTEVLPNSSASHSSLSLYFVVDTNVLIGDIDLLQDLKISLVDGRESVVVVPYVALQEMDGLKKSAAIGKACQAAVRWCNQHFEARHPRVQGQTYSNYRTTRDENKGASADDLVRDCCLVLSREGLDVCLLTNDVNLRNKALMSSLSAISAKDLKTKLGKLSVMHKDPAASPRSVSKVEESHMNDVCLSEGDRVVSESPRHQPTLNTVVQTQHKHTSDQKATRASCPVASEEMLLLERITASLKHTLGNILQDVMQDIYEDLWFAIIKHKPPWSLQQVFACWDKHWIAAMTDRFPSSMKELLAEIHRLIMASQVDVRRLMNRVQRLYSYFESKPYSKHILPVQEPSYVVMDMSEVSPSTPACSAPQATDSLAGHSGPHQANAAEGVTNVEKMINQVGAHITHFVALVLTAFGMQHNLQKLPNINDCESLTPDNARTSGINLHKVIMSVGTAITRCLNEGTSAAVQELGHLLCNFWSEACLPCPHLPFTECDLRQFVESPGKAQYLKCVLQELESLVQQLVAVLTSP</sequence>
<proteinExistence type="predicted"/>
<keyword evidence="4" id="KW-1185">Reference proteome</keyword>
<dbReference type="InterPro" id="IPR002716">
    <property type="entry name" value="PIN_dom"/>
</dbReference>
<dbReference type="GO" id="GO:0005634">
    <property type="term" value="C:nucleus"/>
    <property type="evidence" value="ECO:0007669"/>
    <property type="project" value="TreeGrafter"/>
</dbReference>
<reference evidence="3" key="1">
    <citation type="submission" date="2020-07" db="EMBL/GenBank/DDBJ databases">
        <title>The High-quality genome of the commercially important snow crab, Chionoecetes opilio.</title>
        <authorList>
            <person name="Jeong J.-H."/>
            <person name="Ryu S."/>
        </authorList>
    </citation>
    <scope>NUCLEOTIDE SEQUENCE</scope>
    <source>
        <strain evidence="3">MADBK_172401_WGS</strain>
        <tissue evidence="3">Digestive gland</tissue>
    </source>
</reference>
<feature type="region of interest" description="Disordered" evidence="1">
    <location>
        <begin position="382"/>
        <end position="402"/>
    </location>
</feature>
<feature type="domain" description="PIN" evidence="2">
    <location>
        <begin position="41"/>
        <end position="162"/>
    </location>
</feature>
<evidence type="ECO:0000313" key="3">
    <source>
        <dbReference type="EMBL" id="KAG0724803.1"/>
    </source>
</evidence>
<dbReference type="OrthoDB" id="548295at2759"/>
<dbReference type="PANTHER" id="PTHR16161">
    <property type="entry name" value="TRANSCRIPTIONAL PROTEIN SWT1"/>
    <property type="match status" value="1"/>
</dbReference>
<dbReference type="Proteomes" id="UP000770661">
    <property type="component" value="Unassembled WGS sequence"/>
</dbReference>
<dbReference type="CDD" id="cd18727">
    <property type="entry name" value="PIN_Swt1-like"/>
    <property type="match status" value="1"/>
</dbReference>
<dbReference type="SUPFAM" id="SSF88723">
    <property type="entry name" value="PIN domain-like"/>
    <property type="match status" value="1"/>
</dbReference>
<comment type="caution">
    <text evidence="3">The sequence shown here is derived from an EMBL/GenBank/DDBJ whole genome shotgun (WGS) entry which is preliminary data.</text>
</comment>
<gene>
    <name evidence="3" type="primary">SWT1</name>
    <name evidence="3" type="ORF">GWK47_039879</name>
</gene>
<dbReference type="InterPro" id="IPR052626">
    <property type="entry name" value="SWT1_Regulator"/>
</dbReference>
<dbReference type="InterPro" id="IPR029060">
    <property type="entry name" value="PIN-like_dom_sf"/>
</dbReference>
<dbReference type="Pfam" id="PF13638">
    <property type="entry name" value="PIN_4"/>
    <property type="match status" value="1"/>
</dbReference>
<dbReference type="SMART" id="SM00670">
    <property type="entry name" value="PINc"/>
    <property type="match status" value="1"/>
</dbReference>
<protein>
    <submittedName>
        <fullName evidence="3">Transcriptional protein SWT1</fullName>
    </submittedName>
</protein>
<evidence type="ECO:0000259" key="2">
    <source>
        <dbReference type="SMART" id="SM00670"/>
    </source>
</evidence>